<dbReference type="Gene3D" id="3.60.21.10">
    <property type="match status" value="1"/>
</dbReference>
<protein>
    <submittedName>
        <fullName evidence="3">Nucleotidase</fullName>
    </submittedName>
</protein>
<dbReference type="Proteomes" id="UP000009885">
    <property type="component" value="Unassembled WGS sequence"/>
</dbReference>
<dbReference type="PANTHER" id="PTHR11575">
    <property type="entry name" value="5'-NUCLEOTIDASE-RELATED"/>
    <property type="match status" value="1"/>
</dbReference>
<dbReference type="Pfam" id="PF02872">
    <property type="entry name" value="5_nucleotid_C"/>
    <property type="match status" value="1"/>
</dbReference>
<evidence type="ECO:0000259" key="2">
    <source>
        <dbReference type="Pfam" id="PF02872"/>
    </source>
</evidence>
<feature type="domain" description="5'-Nucleotidase C-terminal" evidence="2">
    <location>
        <begin position="326"/>
        <end position="457"/>
    </location>
</feature>
<dbReference type="RefSeq" id="WP_009383573.1">
    <property type="nucleotide sequence ID" value="NZ_AMSQ01000008.1"/>
</dbReference>
<evidence type="ECO:0000313" key="3">
    <source>
        <dbReference type="EMBL" id="EKU48119.1"/>
    </source>
</evidence>
<dbReference type="SUPFAM" id="SSF56300">
    <property type="entry name" value="Metallo-dependent phosphatases"/>
    <property type="match status" value="1"/>
</dbReference>
<dbReference type="GO" id="GO:0000166">
    <property type="term" value="F:nucleotide binding"/>
    <property type="evidence" value="ECO:0007669"/>
    <property type="project" value="UniProtKB-KW"/>
</dbReference>
<keyword evidence="1" id="KW-0378">Hydrolase</keyword>
<keyword evidence="1" id="KW-0547">Nucleotide-binding</keyword>
<organism evidence="3 4">
    <name type="scientific">Staphylococcus massiliensis S46</name>
    <dbReference type="NCBI Taxonomy" id="1229783"/>
    <lineage>
        <taxon>Bacteria</taxon>
        <taxon>Bacillati</taxon>
        <taxon>Bacillota</taxon>
        <taxon>Bacilli</taxon>
        <taxon>Bacillales</taxon>
        <taxon>Staphylococcaceae</taxon>
        <taxon>Staphylococcus</taxon>
    </lineage>
</organism>
<dbReference type="InterPro" id="IPR008334">
    <property type="entry name" value="5'-Nucleotdase_C"/>
</dbReference>
<reference evidence="3 4" key="1">
    <citation type="journal article" date="2013" name="Genome Announc.">
        <title>Genome Sequence of Staphylococcus massiliensis Strain S46, Isolated from the Surface of Healthy Human Skin.</title>
        <authorList>
            <person name="Srivastav R."/>
            <person name="Singh A."/>
            <person name="Jangir P.K."/>
            <person name="Kumari C."/>
            <person name="Muduli S."/>
            <person name="Sharma R."/>
        </authorList>
    </citation>
    <scope>NUCLEOTIDE SEQUENCE [LARGE SCALE GENOMIC DNA]</scope>
    <source>
        <strain evidence="3 4">S46</strain>
    </source>
</reference>
<comment type="similarity">
    <text evidence="1">Belongs to the 5'-nucleotidase family.</text>
</comment>
<dbReference type="GO" id="GO:0030288">
    <property type="term" value="C:outer membrane-bounded periplasmic space"/>
    <property type="evidence" value="ECO:0007669"/>
    <property type="project" value="TreeGrafter"/>
</dbReference>
<comment type="caution">
    <text evidence="3">The sequence shown here is derived from an EMBL/GenBank/DDBJ whole genome shotgun (WGS) entry which is preliminary data.</text>
</comment>
<evidence type="ECO:0000313" key="4">
    <source>
        <dbReference type="Proteomes" id="UP000009885"/>
    </source>
</evidence>
<dbReference type="eggNOG" id="COG0737">
    <property type="taxonomic scope" value="Bacteria"/>
</dbReference>
<name>K9ALE4_9STAP</name>
<dbReference type="InterPro" id="IPR006179">
    <property type="entry name" value="5_nucleotidase/apyrase"/>
</dbReference>
<dbReference type="InterPro" id="IPR029052">
    <property type="entry name" value="Metallo-depent_PP-like"/>
</dbReference>
<dbReference type="InterPro" id="IPR036907">
    <property type="entry name" value="5'-Nucleotdase_C_sf"/>
</dbReference>
<dbReference type="PATRIC" id="fig|1229783.3.peg.1345"/>
<proteinExistence type="inferred from homology"/>
<gene>
    <name evidence="3" type="ORF">C273_06653</name>
</gene>
<dbReference type="AlphaFoldDB" id="K9ALE4"/>
<keyword evidence="4" id="KW-1185">Reference proteome</keyword>
<dbReference type="OrthoDB" id="9775118at2"/>
<sequence>MNLNEYVKVNVLATSDIHSHVLNGEFGSNIYRAGTYVKEVRHHNRNVLLLDSEGSLAGTLTAFYYAIVKPYKRHPMIKLMNALEYDASGISAKEFKFGLTYLNRSVALSRFPWLSANIEYRVTKEPYFSTPYTIKNFDGIKVAIVGLTSDGLMEKEYAEMVEDVKIEKTMFIAKQWLRYIHEKEEPDYMIVLYHGGLYKMRRHDTERERKINEAEKLMHQIGVIDLIITGNQHETTIGEDQGTVYVQAGQNAEHLIHVEILFKKRTNSIELVEVKPKIVDLNAYEEDETLLDLTYFDRKTVRHWSQEYVTMNHINFSVDDFDALFKSSHAFIQLLHKSMRRQFDRNITCVHVANSNVKGLSGKLTNEDIYNSYPHPDKPLDITISGQSILTMLEYAVSHIEENEAGKVVLNHMDTTLFPFFEGVTYDVDLDKPMFNRVTLKNINLDHHYRISMTDYCYRNYAHLFQDHVIHEHGKKSMPELIKETLKSECFI</sequence>
<dbReference type="GO" id="GO:0009166">
    <property type="term" value="P:nucleotide catabolic process"/>
    <property type="evidence" value="ECO:0007669"/>
    <property type="project" value="InterPro"/>
</dbReference>
<dbReference type="Gene3D" id="3.90.780.10">
    <property type="entry name" value="5'-Nucleotidase, C-terminal domain"/>
    <property type="match status" value="1"/>
</dbReference>
<dbReference type="GO" id="GO:0016787">
    <property type="term" value="F:hydrolase activity"/>
    <property type="evidence" value="ECO:0007669"/>
    <property type="project" value="UniProtKB-KW"/>
</dbReference>
<dbReference type="EMBL" id="AMSQ01000008">
    <property type="protein sequence ID" value="EKU48119.1"/>
    <property type="molecule type" value="Genomic_DNA"/>
</dbReference>
<dbReference type="PRINTS" id="PR01607">
    <property type="entry name" value="APYRASEFAMLY"/>
</dbReference>
<accession>K9ALE4</accession>
<dbReference type="STRING" id="1229783.C273_06653"/>
<dbReference type="SUPFAM" id="SSF55816">
    <property type="entry name" value="5'-nucleotidase (syn. UDP-sugar hydrolase), C-terminal domain"/>
    <property type="match status" value="1"/>
</dbReference>
<evidence type="ECO:0000256" key="1">
    <source>
        <dbReference type="RuleBase" id="RU362119"/>
    </source>
</evidence>
<dbReference type="PANTHER" id="PTHR11575:SF6">
    <property type="entry name" value="2',3'-CYCLIC-NUCLEOTIDE 2'-PHOSPHODIESTERASE_3'-NUCLEOTIDASE"/>
    <property type="match status" value="1"/>
</dbReference>